<evidence type="ECO:0000313" key="14">
    <source>
        <dbReference type="Proteomes" id="UP001138997"/>
    </source>
</evidence>
<keyword evidence="10" id="KW-1133">Transmembrane helix</keyword>
<dbReference type="Pfam" id="PF07730">
    <property type="entry name" value="HisKA_3"/>
    <property type="match status" value="1"/>
</dbReference>
<evidence type="ECO:0000256" key="4">
    <source>
        <dbReference type="ARBA" id="ARBA00022679"/>
    </source>
</evidence>
<keyword evidence="8" id="KW-0902">Two-component regulatory system</keyword>
<keyword evidence="3" id="KW-0597">Phosphoprotein</keyword>
<evidence type="ECO:0000313" key="13">
    <source>
        <dbReference type="EMBL" id="MCD5314779.1"/>
    </source>
</evidence>
<feature type="transmembrane region" description="Helical" evidence="10">
    <location>
        <begin position="68"/>
        <end position="88"/>
    </location>
</feature>
<feature type="transmembrane region" description="Helical" evidence="10">
    <location>
        <begin position="100"/>
        <end position="117"/>
    </location>
</feature>
<protein>
    <recommendedName>
        <fullName evidence="2">histidine kinase</fullName>
        <ecNumber evidence="2">2.7.13.3</ecNumber>
    </recommendedName>
</protein>
<dbReference type="AlphaFoldDB" id="A0A9X1NJL9"/>
<evidence type="ECO:0000256" key="2">
    <source>
        <dbReference type="ARBA" id="ARBA00012438"/>
    </source>
</evidence>
<evidence type="ECO:0000256" key="1">
    <source>
        <dbReference type="ARBA" id="ARBA00000085"/>
    </source>
</evidence>
<evidence type="ECO:0000256" key="10">
    <source>
        <dbReference type="SAM" id="Phobius"/>
    </source>
</evidence>
<evidence type="ECO:0000259" key="12">
    <source>
        <dbReference type="Pfam" id="PF07730"/>
    </source>
</evidence>
<evidence type="ECO:0000256" key="7">
    <source>
        <dbReference type="ARBA" id="ARBA00022840"/>
    </source>
</evidence>
<dbReference type="GO" id="GO:0046983">
    <property type="term" value="F:protein dimerization activity"/>
    <property type="evidence" value="ECO:0007669"/>
    <property type="project" value="InterPro"/>
</dbReference>
<keyword evidence="6 13" id="KW-0418">Kinase</keyword>
<dbReference type="PANTHER" id="PTHR24421:SF10">
    <property type="entry name" value="NITRATE_NITRITE SENSOR PROTEIN NARQ"/>
    <property type="match status" value="1"/>
</dbReference>
<dbReference type="GO" id="GO:0005524">
    <property type="term" value="F:ATP binding"/>
    <property type="evidence" value="ECO:0007669"/>
    <property type="project" value="UniProtKB-KW"/>
</dbReference>
<dbReference type="CDD" id="cd16917">
    <property type="entry name" value="HATPase_UhpB-NarQ-NarX-like"/>
    <property type="match status" value="1"/>
</dbReference>
<evidence type="ECO:0000256" key="9">
    <source>
        <dbReference type="SAM" id="MobiDB-lite"/>
    </source>
</evidence>
<accession>A0A9X1NJL9</accession>
<feature type="domain" description="Histidine kinase/HSP90-like ATPase" evidence="11">
    <location>
        <begin position="307"/>
        <end position="397"/>
    </location>
</feature>
<dbReference type="PANTHER" id="PTHR24421">
    <property type="entry name" value="NITRATE/NITRITE SENSOR PROTEIN NARX-RELATED"/>
    <property type="match status" value="1"/>
</dbReference>
<evidence type="ECO:0000259" key="11">
    <source>
        <dbReference type="Pfam" id="PF02518"/>
    </source>
</evidence>
<comment type="catalytic activity">
    <reaction evidence="1">
        <text>ATP + protein L-histidine = ADP + protein N-phospho-L-histidine.</text>
        <dbReference type="EC" id="2.7.13.3"/>
    </reaction>
</comment>
<dbReference type="RefSeq" id="WP_231447583.1">
    <property type="nucleotide sequence ID" value="NZ_JAJOMB010000018.1"/>
</dbReference>
<dbReference type="InterPro" id="IPR050482">
    <property type="entry name" value="Sensor_HK_TwoCompSys"/>
</dbReference>
<keyword evidence="10" id="KW-0812">Transmembrane</keyword>
<dbReference type="InterPro" id="IPR011712">
    <property type="entry name" value="Sig_transdc_His_kin_sub3_dim/P"/>
</dbReference>
<comment type="caution">
    <text evidence="13">The sequence shown here is derived from an EMBL/GenBank/DDBJ whole genome shotgun (WGS) entry which is preliminary data.</text>
</comment>
<dbReference type="Pfam" id="PF02518">
    <property type="entry name" value="HATPase_c"/>
    <property type="match status" value="1"/>
</dbReference>
<evidence type="ECO:0000256" key="6">
    <source>
        <dbReference type="ARBA" id="ARBA00022777"/>
    </source>
</evidence>
<dbReference type="Gene3D" id="3.30.565.10">
    <property type="entry name" value="Histidine kinase-like ATPase, C-terminal domain"/>
    <property type="match status" value="1"/>
</dbReference>
<name>A0A9X1NJL9_9ACTN</name>
<sequence>MTLSPPTPVQARKRKLFWAWPAFDVLYLAAMFVTATIRTGQVQAPGIEVTVFVLVSWLPLLWRRRFALPVLVVVAFVEALHIAIAVTVGPDPGVNEAMGAFQPVPLATVAAAFTLAAQRPGRPGWVPGAASAVVLLLTGVAVHGQTLIATSFVAFNLVVIAFGAGTLVAVARERTARDERERQAQIRAEVVAERIRIAQDLHDVLAHHLTLVNAQAGVAGYLLRSDPDAASTALQDITGNTRQALDELRATVGMLRHDDERPSEALRPAPGLEHLGELLDGFRSVGADISLRADGDPVKLPASQDLAAYRIIQEAITNATKHAPGAPIAIELHWRRENLAVHITNEPINGRPSGFQGPGTRHGLIGMRERAVTAGGTLTHGPTPAGGFGVRASIPLRHSSESQS</sequence>
<dbReference type="Gene3D" id="1.20.5.1930">
    <property type="match status" value="1"/>
</dbReference>
<dbReference type="EMBL" id="JAJOMB010000018">
    <property type="protein sequence ID" value="MCD5314779.1"/>
    <property type="molecule type" value="Genomic_DNA"/>
</dbReference>
<dbReference type="InterPro" id="IPR036890">
    <property type="entry name" value="HATPase_C_sf"/>
</dbReference>
<gene>
    <name evidence="13" type="ORF">LR394_28145</name>
</gene>
<evidence type="ECO:0000256" key="5">
    <source>
        <dbReference type="ARBA" id="ARBA00022741"/>
    </source>
</evidence>
<dbReference type="InterPro" id="IPR003594">
    <property type="entry name" value="HATPase_dom"/>
</dbReference>
<dbReference type="GO" id="GO:0000155">
    <property type="term" value="F:phosphorelay sensor kinase activity"/>
    <property type="evidence" value="ECO:0007669"/>
    <property type="project" value="InterPro"/>
</dbReference>
<keyword evidence="14" id="KW-1185">Reference proteome</keyword>
<proteinExistence type="predicted"/>
<organism evidence="13 14">
    <name type="scientific">Kineosporia babensis</name>
    <dbReference type="NCBI Taxonomy" id="499548"/>
    <lineage>
        <taxon>Bacteria</taxon>
        <taxon>Bacillati</taxon>
        <taxon>Actinomycetota</taxon>
        <taxon>Actinomycetes</taxon>
        <taxon>Kineosporiales</taxon>
        <taxon>Kineosporiaceae</taxon>
        <taxon>Kineosporia</taxon>
    </lineage>
</organism>
<dbReference type="SUPFAM" id="SSF55874">
    <property type="entry name" value="ATPase domain of HSP90 chaperone/DNA topoisomerase II/histidine kinase"/>
    <property type="match status" value="1"/>
</dbReference>
<keyword evidence="4" id="KW-0808">Transferase</keyword>
<reference evidence="13" key="1">
    <citation type="submission" date="2021-11" db="EMBL/GenBank/DDBJ databases">
        <title>Streptomyces corallinus and Kineosporia corallina sp. nov., two new coral-derived marine actinobacteria.</title>
        <authorList>
            <person name="Buangrab K."/>
            <person name="Sutthacheep M."/>
            <person name="Yeemin T."/>
            <person name="Harunari E."/>
            <person name="Igarashi Y."/>
            <person name="Sripreechasak P."/>
            <person name="Kanchanasin P."/>
            <person name="Tanasupawat S."/>
            <person name="Phongsopitanun W."/>
        </authorList>
    </citation>
    <scope>NUCLEOTIDE SEQUENCE</scope>
    <source>
        <strain evidence="13">JCM 31032</strain>
    </source>
</reference>
<feature type="transmembrane region" description="Helical" evidence="10">
    <location>
        <begin position="43"/>
        <end position="61"/>
    </location>
</feature>
<feature type="transmembrane region" description="Helical" evidence="10">
    <location>
        <begin position="148"/>
        <end position="170"/>
    </location>
</feature>
<feature type="domain" description="Signal transduction histidine kinase subgroup 3 dimerisation and phosphoacceptor" evidence="12">
    <location>
        <begin position="193"/>
        <end position="259"/>
    </location>
</feature>
<evidence type="ECO:0000256" key="3">
    <source>
        <dbReference type="ARBA" id="ARBA00022553"/>
    </source>
</evidence>
<keyword evidence="5" id="KW-0547">Nucleotide-binding</keyword>
<dbReference type="EC" id="2.7.13.3" evidence="2"/>
<feature type="region of interest" description="Disordered" evidence="9">
    <location>
        <begin position="379"/>
        <end position="404"/>
    </location>
</feature>
<feature type="transmembrane region" description="Helical" evidence="10">
    <location>
        <begin position="16"/>
        <end position="37"/>
    </location>
</feature>
<feature type="transmembrane region" description="Helical" evidence="10">
    <location>
        <begin position="124"/>
        <end position="142"/>
    </location>
</feature>
<dbReference type="GO" id="GO:0016020">
    <property type="term" value="C:membrane"/>
    <property type="evidence" value="ECO:0007669"/>
    <property type="project" value="InterPro"/>
</dbReference>
<evidence type="ECO:0000256" key="8">
    <source>
        <dbReference type="ARBA" id="ARBA00023012"/>
    </source>
</evidence>
<keyword evidence="7" id="KW-0067">ATP-binding</keyword>
<dbReference type="Proteomes" id="UP001138997">
    <property type="component" value="Unassembled WGS sequence"/>
</dbReference>
<keyword evidence="10" id="KW-0472">Membrane</keyword>